<gene>
    <name evidence="3" type="ORF">I3842_10G148700</name>
</gene>
<reference evidence="3" key="1">
    <citation type="submission" date="2021-01" db="EMBL/GenBank/DDBJ databases">
        <authorList>
            <person name="Lovell J.T."/>
            <person name="Bentley N."/>
            <person name="Bhattarai G."/>
            <person name="Jenkins J.W."/>
            <person name="Sreedasyam A."/>
            <person name="Alarcon Y."/>
            <person name="Bock C."/>
            <person name="Boston L."/>
            <person name="Carlson J."/>
            <person name="Cervantes K."/>
            <person name="Clermont K."/>
            <person name="Krom N."/>
            <person name="Kubenka K."/>
            <person name="Mamidi S."/>
            <person name="Mattison C."/>
            <person name="Monteros M."/>
            <person name="Pisani C."/>
            <person name="Plott C."/>
            <person name="Rajasekar S."/>
            <person name="Rhein H.S."/>
            <person name="Rohla C."/>
            <person name="Song M."/>
            <person name="Hilaire R.S."/>
            <person name="Shu S."/>
            <person name="Wells L."/>
            <person name="Wang X."/>
            <person name="Webber J."/>
            <person name="Heerema R.J."/>
            <person name="Klein P."/>
            <person name="Conner P."/>
            <person name="Grauke L."/>
            <person name="Grimwood J."/>
            <person name="Schmutz J."/>
            <person name="Randall J.J."/>
        </authorList>
    </citation>
    <scope>NUCLEOTIDE SEQUENCE</scope>
    <source>
        <tissue evidence="3">Leaf</tissue>
    </source>
</reference>
<dbReference type="Proteomes" id="UP000811246">
    <property type="component" value="Chromosome 10"/>
</dbReference>
<organism evidence="3 4">
    <name type="scientific">Carya illinoinensis</name>
    <name type="common">Pecan</name>
    <dbReference type="NCBI Taxonomy" id="32201"/>
    <lineage>
        <taxon>Eukaryota</taxon>
        <taxon>Viridiplantae</taxon>
        <taxon>Streptophyta</taxon>
        <taxon>Embryophyta</taxon>
        <taxon>Tracheophyta</taxon>
        <taxon>Spermatophyta</taxon>
        <taxon>Magnoliopsida</taxon>
        <taxon>eudicotyledons</taxon>
        <taxon>Gunneridae</taxon>
        <taxon>Pentapetalae</taxon>
        <taxon>rosids</taxon>
        <taxon>fabids</taxon>
        <taxon>Fagales</taxon>
        <taxon>Juglandaceae</taxon>
        <taxon>Carya</taxon>
    </lineage>
</organism>
<feature type="region of interest" description="Disordered" evidence="1">
    <location>
        <begin position="52"/>
        <end position="72"/>
    </location>
</feature>
<keyword evidence="2" id="KW-0472">Membrane</keyword>
<dbReference type="EMBL" id="CM031834">
    <property type="protein sequence ID" value="KAG6693106.1"/>
    <property type="molecule type" value="Genomic_DNA"/>
</dbReference>
<protein>
    <submittedName>
        <fullName evidence="3">Uncharacterized protein</fullName>
    </submittedName>
</protein>
<accession>A0A922DY63</accession>
<evidence type="ECO:0000256" key="2">
    <source>
        <dbReference type="SAM" id="Phobius"/>
    </source>
</evidence>
<evidence type="ECO:0000313" key="3">
    <source>
        <dbReference type="EMBL" id="KAG6693106.1"/>
    </source>
</evidence>
<proteinExistence type="predicted"/>
<evidence type="ECO:0000313" key="4">
    <source>
        <dbReference type="Proteomes" id="UP000811246"/>
    </source>
</evidence>
<comment type="caution">
    <text evidence="3">The sequence shown here is derived from an EMBL/GenBank/DDBJ whole genome shotgun (WGS) entry which is preliminary data.</text>
</comment>
<feature type="transmembrane region" description="Helical" evidence="2">
    <location>
        <begin position="28"/>
        <end position="48"/>
    </location>
</feature>
<evidence type="ECO:0000256" key="1">
    <source>
        <dbReference type="SAM" id="MobiDB-lite"/>
    </source>
</evidence>
<keyword evidence="2" id="KW-1133">Transmembrane helix</keyword>
<sequence>MVRDFVSLDVAAHAHDELGVALKSSSGLLLVGMIIISLSIISMVIFACGDDNPPRRPQAPRPGGPSCGGGGGGLGFFKGCGYR</sequence>
<keyword evidence="2" id="KW-0812">Transmembrane</keyword>
<dbReference type="AlphaFoldDB" id="A0A922DY63"/>
<name>A0A922DY63_CARIL</name>